<accession>A0A1B4XE43</accession>
<dbReference type="PANTHER" id="PTHR43421">
    <property type="entry name" value="METALLOPROTEASE PMBA"/>
    <property type="match status" value="1"/>
</dbReference>
<dbReference type="NCBIfam" id="NF008268">
    <property type="entry name" value="PRK11040.1"/>
    <property type="match status" value="1"/>
</dbReference>
<dbReference type="Gene3D" id="3.30.2290.10">
    <property type="entry name" value="PmbA/TldD superfamily"/>
    <property type="match status" value="1"/>
</dbReference>
<dbReference type="InParanoid" id="A0A1B4XE43"/>
<dbReference type="InterPro" id="IPR047657">
    <property type="entry name" value="PmbA"/>
</dbReference>
<reference evidence="5 6" key="1">
    <citation type="submission" date="2015-05" db="EMBL/GenBank/DDBJ databases">
        <title>Complete genome sequence of a sulfur-oxidizing gammaproteobacterium strain HA5.</title>
        <authorList>
            <person name="Miura A."/>
            <person name="Kojima H."/>
            <person name="Fukui M."/>
        </authorList>
    </citation>
    <scope>NUCLEOTIDE SEQUENCE [LARGE SCALE GENOMIC DNA]</scope>
    <source>
        <strain evidence="5 6">HA5</strain>
    </source>
</reference>
<dbReference type="EMBL" id="AP014879">
    <property type="protein sequence ID" value="BAV33062.1"/>
    <property type="molecule type" value="Genomic_DNA"/>
</dbReference>
<feature type="domain" description="Metalloprotease TldD/E N-terminal" evidence="2">
    <location>
        <begin position="29"/>
        <end position="93"/>
    </location>
</feature>
<feature type="domain" description="Metalloprotease TldD/E central" evidence="4">
    <location>
        <begin position="121"/>
        <end position="227"/>
    </location>
</feature>
<dbReference type="SUPFAM" id="SSF111283">
    <property type="entry name" value="Putative modulator of DNA gyrase, PmbA/TldD"/>
    <property type="match status" value="1"/>
</dbReference>
<evidence type="ECO:0000256" key="1">
    <source>
        <dbReference type="ARBA" id="ARBA00005836"/>
    </source>
</evidence>
<dbReference type="GO" id="GO:0005829">
    <property type="term" value="C:cytosol"/>
    <property type="evidence" value="ECO:0007669"/>
    <property type="project" value="TreeGrafter"/>
</dbReference>
<sequence>MADQQTRERLANVVAQVLAEAKKSGASAAEAGVNISQGLSLTVRLGEVETVEHTRDKGMGVTVYFGQRTGSASTTDFSEQALRETVRAACTIAKFTAEDDCAGLADPARLAKDIPDLDLHHPWNPGTERAIELARAAEATARGTDKRITNSEGGSLSTHEGLEVYGNSNGFLGTVASTRHSLSVSVIAQDEAGMQRDYWYSVARDAKNLESPETVGQHAARRSLRRLGSRKLSTRECPVLYEAPIAASLLSHFVSAVRGTSLYRQASFLLDSIGKPIFADFVRIHEQPHLKGAQGSAGFDSEGVATKPRDLIRDGILQGYVLDSYSARKLKMQTTGNAGGVHNLTIDPGKENLEGLLRQMNTGLLVTELIGFGVNMVTGDYSRGAAGFWVENGEIQYPVEEITIAGNLKDIFRRIKAVGSDVDTRGNIRSGSILIENMTVAGS</sequence>
<gene>
    <name evidence="5" type="ORF">SCL_0742</name>
</gene>
<dbReference type="InterPro" id="IPR035068">
    <property type="entry name" value="TldD/PmbA_N"/>
</dbReference>
<dbReference type="GO" id="GO:0006508">
    <property type="term" value="P:proteolysis"/>
    <property type="evidence" value="ECO:0007669"/>
    <property type="project" value="InterPro"/>
</dbReference>
<evidence type="ECO:0000259" key="3">
    <source>
        <dbReference type="Pfam" id="PF19289"/>
    </source>
</evidence>
<dbReference type="FunCoup" id="A0A1B4XE43">
    <property type="interactions" value="178"/>
</dbReference>
<evidence type="ECO:0000259" key="2">
    <source>
        <dbReference type="Pfam" id="PF01523"/>
    </source>
</evidence>
<dbReference type="Proteomes" id="UP000243180">
    <property type="component" value="Chromosome"/>
</dbReference>
<evidence type="ECO:0000313" key="6">
    <source>
        <dbReference type="Proteomes" id="UP000243180"/>
    </source>
</evidence>
<evidence type="ECO:0000259" key="4">
    <source>
        <dbReference type="Pfam" id="PF19290"/>
    </source>
</evidence>
<organism evidence="5 6">
    <name type="scientific">Sulfuricaulis limicola</name>
    <dbReference type="NCBI Taxonomy" id="1620215"/>
    <lineage>
        <taxon>Bacteria</taxon>
        <taxon>Pseudomonadati</taxon>
        <taxon>Pseudomonadota</taxon>
        <taxon>Gammaproteobacteria</taxon>
        <taxon>Acidiferrobacterales</taxon>
        <taxon>Acidiferrobacteraceae</taxon>
        <taxon>Sulfuricaulis</taxon>
    </lineage>
</organism>
<dbReference type="GO" id="GO:0008237">
    <property type="term" value="F:metallopeptidase activity"/>
    <property type="evidence" value="ECO:0007669"/>
    <property type="project" value="InterPro"/>
</dbReference>
<dbReference type="InterPro" id="IPR045570">
    <property type="entry name" value="Metalloprtase-TldD/E_cen_dom"/>
</dbReference>
<dbReference type="InterPro" id="IPR036059">
    <property type="entry name" value="TldD/PmbA_sf"/>
</dbReference>
<dbReference type="PANTHER" id="PTHR43421:SF1">
    <property type="entry name" value="METALLOPROTEASE PMBA"/>
    <property type="match status" value="1"/>
</dbReference>
<proteinExistence type="inferred from homology"/>
<dbReference type="Pfam" id="PF19289">
    <property type="entry name" value="PmbA_TldD_3rd"/>
    <property type="match status" value="1"/>
</dbReference>
<dbReference type="Pfam" id="PF19290">
    <property type="entry name" value="PmbA_TldD_2nd"/>
    <property type="match status" value="1"/>
</dbReference>
<dbReference type="KEGG" id="slim:SCL_0742"/>
<dbReference type="Pfam" id="PF01523">
    <property type="entry name" value="PmbA_TldD_1st"/>
    <property type="match status" value="1"/>
</dbReference>
<dbReference type="InterPro" id="IPR002510">
    <property type="entry name" value="Metalloprtase-TldD/E_N"/>
</dbReference>
<evidence type="ECO:0000313" key="5">
    <source>
        <dbReference type="EMBL" id="BAV33062.1"/>
    </source>
</evidence>
<comment type="similarity">
    <text evidence="1">Belongs to the peptidase U62 family.</text>
</comment>
<feature type="domain" description="Metalloprotease TldD/E C-terminal" evidence="3">
    <location>
        <begin position="234"/>
        <end position="442"/>
    </location>
</feature>
<dbReference type="InterPro" id="IPR045569">
    <property type="entry name" value="Metalloprtase-TldD/E_C"/>
</dbReference>
<keyword evidence="6" id="KW-1185">Reference proteome</keyword>
<protein>
    <submittedName>
        <fullName evidence="5">Peptidase PmbA</fullName>
    </submittedName>
</protein>
<name>A0A1B4XE43_9GAMM</name>
<dbReference type="AlphaFoldDB" id="A0A1B4XE43"/>